<organism evidence="2 3">
    <name type="scientific">Linum trigynum</name>
    <dbReference type="NCBI Taxonomy" id="586398"/>
    <lineage>
        <taxon>Eukaryota</taxon>
        <taxon>Viridiplantae</taxon>
        <taxon>Streptophyta</taxon>
        <taxon>Embryophyta</taxon>
        <taxon>Tracheophyta</taxon>
        <taxon>Spermatophyta</taxon>
        <taxon>Magnoliopsida</taxon>
        <taxon>eudicotyledons</taxon>
        <taxon>Gunneridae</taxon>
        <taxon>Pentapetalae</taxon>
        <taxon>rosids</taxon>
        <taxon>fabids</taxon>
        <taxon>Malpighiales</taxon>
        <taxon>Linaceae</taxon>
        <taxon>Linum</taxon>
    </lineage>
</organism>
<feature type="transmembrane region" description="Helical" evidence="1">
    <location>
        <begin position="28"/>
        <end position="47"/>
    </location>
</feature>
<accession>A0AAV2FMS2</accession>
<evidence type="ECO:0000256" key="1">
    <source>
        <dbReference type="SAM" id="Phobius"/>
    </source>
</evidence>
<keyword evidence="1" id="KW-1133">Transmembrane helix</keyword>
<keyword evidence="1" id="KW-0472">Membrane</keyword>
<evidence type="ECO:0000313" key="2">
    <source>
        <dbReference type="EMBL" id="CAL1399614.1"/>
    </source>
</evidence>
<reference evidence="2 3" key="1">
    <citation type="submission" date="2024-04" db="EMBL/GenBank/DDBJ databases">
        <authorList>
            <person name="Fracassetti M."/>
        </authorList>
    </citation>
    <scope>NUCLEOTIDE SEQUENCE [LARGE SCALE GENOMIC DNA]</scope>
</reference>
<dbReference type="Proteomes" id="UP001497516">
    <property type="component" value="Chromosome 7"/>
</dbReference>
<keyword evidence="3" id="KW-1185">Reference proteome</keyword>
<name>A0AAV2FMS2_9ROSI</name>
<gene>
    <name evidence="2" type="ORF">LTRI10_LOCUS39789</name>
</gene>
<sequence>MVDSLCCMVNPFTGSLVVWSASWSSSVGGGWCLILLAVVASLGLWGFRSLALALTKTGTSVPPAFSAQSISILNLDHRHVISHLRFTMLRRLRASPRRRLMALLCSIVMVSVESKELVVFGATLVDVVAREISGFSVFGSRVFRSIVLV</sequence>
<dbReference type="AlphaFoldDB" id="A0AAV2FMS2"/>
<proteinExistence type="predicted"/>
<protein>
    <submittedName>
        <fullName evidence="2">Uncharacterized protein</fullName>
    </submittedName>
</protein>
<keyword evidence="1" id="KW-0812">Transmembrane</keyword>
<dbReference type="EMBL" id="OZ034820">
    <property type="protein sequence ID" value="CAL1399614.1"/>
    <property type="molecule type" value="Genomic_DNA"/>
</dbReference>
<evidence type="ECO:0000313" key="3">
    <source>
        <dbReference type="Proteomes" id="UP001497516"/>
    </source>
</evidence>